<comment type="cofactor">
    <cofactor evidence="7">
        <name>Zn(2+)</name>
        <dbReference type="ChEBI" id="CHEBI:29105"/>
    </cofactor>
    <text evidence="7">Binds 1 zinc ion.</text>
</comment>
<evidence type="ECO:0000259" key="8">
    <source>
        <dbReference type="Pfam" id="PF01432"/>
    </source>
</evidence>
<keyword evidence="2 7" id="KW-0645">Protease</keyword>
<comment type="similarity">
    <text evidence="1 7">Belongs to the peptidase M3 family.</text>
</comment>
<dbReference type="InterPro" id="IPR024077">
    <property type="entry name" value="Neurolysin/TOP_dom2"/>
</dbReference>
<dbReference type="SUPFAM" id="SSF55486">
    <property type="entry name" value="Metalloproteases ('zincins'), catalytic domain"/>
    <property type="match status" value="1"/>
</dbReference>
<accession>A0A420YM33</accession>
<proteinExistence type="inferred from homology"/>
<organism evidence="9 10">
    <name type="scientific">Coniochaeta pulveracea</name>
    <dbReference type="NCBI Taxonomy" id="177199"/>
    <lineage>
        <taxon>Eukaryota</taxon>
        <taxon>Fungi</taxon>
        <taxon>Dikarya</taxon>
        <taxon>Ascomycota</taxon>
        <taxon>Pezizomycotina</taxon>
        <taxon>Sordariomycetes</taxon>
        <taxon>Sordariomycetidae</taxon>
        <taxon>Coniochaetales</taxon>
        <taxon>Coniochaetaceae</taxon>
        <taxon>Coniochaeta</taxon>
    </lineage>
</organism>
<dbReference type="GO" id="GO:0006508">
    <property type="term" value="P:proteolysis"/>
    <property type="evidence" value="ECO:0007669"/>
    <property type="project" value="UniProtKB-KW"/>
</dbReference>
<dbReference type="Pfam" id="PF01432">
    <property type="entry name" value="Peptidase_M3"/>
    <property type="match status" value="1"/>
</dbReference>
<dbReference type="STRING" id="177199.A0A420YM33"/>
<evidence type="ECO:0000256" key="2">
    <source>
        <dbReference type="ARBA" id="ARBA00022670"/>
    </source>
</evidence>
<dbReference type="Gene3D" id="1.10.1370.10">
    <property type="entry name" value="Neurolysin, domain 3"/>
    <property type="match status" value="1"/>
</dbReference>
<feature type="domain" description="Peptidase M3A/M3B catalytic" evidence="8">
    <location>
        <begin position="3"/>
        <end position="122"/>
    </location>
</feature>
<dbReference type="AlphaFoldDB" id="A0A420YM33"/>
<dbReference type="InterPro" id="IPR001567">
    <property type="entry name" value="Pept_M3A_M3B_dom"/>
</dbReference>
<evidence type="ECO:0000256" key="3">
    <source>
        <dbReference type="ARBA" id="ARBA00022723"/>
    </source>
</evidence>
<evidence type="ECO:0000256" key="6">
    <source>
        <dbReference type="ARBA" id="ARBA00023049"/>
    </source>
</evidence>
<comment type="caution">
    <text evidence="9">The sequence shown here is derived from an EMBL/GenBank/DDBJ whole genome shotgun (WGS) entry which is preliminary data.</text>
</comment>
<dbReference type="PANTHER" id="PTHR11804:SF84">
    <property type="entry name" value="SACCHAROLYSIN"/>
    <property type="match status" value="1"/>
</dbReference>
<evidence type="ECO:0000313" key="9">
    <source>
        <dbReference type="EMBL" id="RKU48939.1"/>
    </source>
</evidence>
<keyword evidence="4 7" id="KW-0378">Hydrolase</keyword>
<keyword evidence="3 7" id="KW-0479">Metal-binding</keyword>
<evidence type="ECO:0000313" key="10">
    <source>
        <dbReference type="Proteomes" id="UP000275385"/>
    </source>
</evidence>
<dbReference type="PANTHER" id="PTHR11804">
    <property type="entry name" value="PROTEASE M3 THIMET OLIGOPEPTIDASE-RELATED"/>
    <property type="match status" value="1"/>
</dbReference>
<dbReference type="GO" id="GO:0005758">
    <property type="term" value="C:mitochondrial intermembrane space"/>
    <property type="evidence" value="ECO:0007669"/>
    <property type="project" value="TreeGrafter"/>
</dbReference>
<reference evidence="9 10" key="1">
    <citation type="submission" date="2018-08" db="EMBL/GenBank/DDBJ databases">
        <title>Draft genome of the lignicolous fungus Coniochaeta pulveracea.</title>
        <authorList>
            <person name="Borstlap C.J."/>
            <person name="De Witt R.N."/>
            <person name="Botha A."/>
            <person name="Volschenk H."/>
        </authorList>
    </citation>
    <scope>NUCLEOTIDE SEQUENCE [LARGE SCALE GENOMIC DNA]</scope>
    <source>
        <strain evidence="9 10">CAB683</strain>
    </source>
</reference>
<dbReference type="GO" id="GO:0006518">
    <property type="term" value="P:peptide metabolic process"/>
    <property type="evidence" value="ECO:0007669"/>
    <property type="project" value="TreeGrafter"/>
</dbReference>
<evidence type="ECO:0000256" key="1">
    <source>
        <dbReference type="ARBA" id="ARBA00006040"/>
    </source>
</evidence>
<evidence type="ECO:0000256" key="7">
    <source>
        <dbReference type="RuleBase" id="RU003435"/>
    </source>
</evidence>
<protein>
    <recommendedName>
        <fullName evidence="8">Peptidase M3A/M3B catalytic domain-containing protein</fullName>
    </recommendedName>
</protein>
<sequence length="125" mass="14337">MAVHNPPTREDLLQLDETVLYNNIKEELNLLRNPEPGTRGPAHCHFGHLMSGYDAGYFAYISAQIFAADFYETAFATNPRSQQTWDRYRRIILEPGGSRDELKMMEEFLGHSPRPDALVRSLRPS</sequence>
<gene>
    <name evidence="9" type="ORF">DL546_009271</name>
</gene>
<evidence type="ECO:0000256" key="4">
    <source>
        <dbReference type="ARBA" id="ARBA00022801"/>
    </source>
</evidence>
<keyword evidence="6 7" id="KW-0482">Metalloprotease</keyword>
<evidence type="ECO:0000256" key="5">
    <source>
        <dbReference type="ARBA" id="ARBA00022833"/>
    </source>
</evidence>
<name>A0A420YM33_9PEZI</name>
<dbReference type="Proteomes" id="UP000275385">
    <property type="component" value="Unassembled WGS sequence"/>
</dbReference>
<dbReference type="GO" id="GO:0004222">
    <property type="term" value="F:metalloendopeptidase activity"/>
    <property type="evidence" value="ECO:0007669"/>
    <property type="project" value="InterPro"/>
</dbReference>
<keyword evidence="5 7" id="KW-0862">Zinc</keyword>
<dbReference type="InterPro" id="IPR045090">
    <property type="entry name" value="Pept_M3A_M3B"/>
</dbReference>
<dbReference type="OrthoDB" id="534666at2759"/>
<dbReference type="GO" id="GO:0046872">
    <property type="term" value="F:metal ion binding"/>
    <property type="evidence" value="ECO:0007669"/>
    <property type="project" value="UniProtKB-UniRule"/>
</dbReference>
<dbReference type="EMBL" id="QVQW01000003">
    <property type="protein sequence ID" value="RKU48939.1"/>
    <property type="molecule type" value="Genomic_DNA"/>
</dbReference>
<keyword evidence="10" id="KW-1185">Reference proteome</keyword>